<gene>
    <name evidence="1" type="ordered locus">MA_2524</name>
</gene>
<keyword evidence="2" id="KW-1185">Reference proteome</keyword>
<accession>Q8TMX5</accession>
<dbReference type="InParanoid" id="Q8TMX5"/>
<evidence type="ECO:0000313" key="2">
    <source>
        <dbReference type="Proteomes" id="UP000002487"/>
    </source>
</evidence>
<dbReference type="EnsemblBacteria" id="AAM05907">
    <property type="protein sequence ID" value="AAM05907"/>
    <property type="gene ID" value="MA_2524"/>
</dbReference>
<dbReference type="EMBL" id="AE010299">
    <property type="protein sequence ID" value="AAM05907.1"/>
    <property type="molecule type" value="Genomic_DNA"/>
</dbReference>
<reference evidence="1 2" key="1">
    <citation type="journal article" date="2002" name="Genome Res.">
        <title>The genome of Methanosarcina acetivorans reveals extensive metabolic and physiological diversity.</title>
        <authorList>
            <person name="Galagan J.E."/>
            <person name="Nusbaum C."/>
            <person name="Roy A."/>
            <person name="Endrizzi M.G."/>
            <person name="Macdonald P."/>
            <person name="FitzHugh W."/>
            <person name="Calvo S."/>
            <person name="Engels R."/>
            <person name="Smirnov S."/>
            <person name="Atnoor D."/>
            <person name="Brown A."/>
            <person name="Allen N."/>
            <person name="Naylor J."/>
            <person name="Stange-Thomann N."/>
            <person name="DeArellano K."/>
            <person name="Johnson R."/>
            <person name="Linton L."/>
            <person name="McEwan P."/>
            <person name="McKernan K."/>
            <person name="Talamas J."/>
            <person name="Tirrell A."/>
            <person name="Ye W."/>
            <person name="Zimmer A."/>
            <person name="Barber R.D."/>
            <person name="Cann I."/>
            <person name="Graham D.E."/>
            <person name="Grahame D.A."/>
            <person name="Guss A."/>
            <person name="Hedderich R."/>
            <person name="Ingram-Smith C."/>
            <person name="Kuettner C.H."/>
            <person name="Krzycki J.A."/>
            <person name="Leigh J.A."/>
            <person name="Li W."/>
            <person name="Liu J."/>
            <person name="Mukhopadhyay B."/>
            <person name="Reeve J.N."/>
            <person name="Smith K."/>
            <person name="Springer T.A."/>
            <person name="Umayam L.A."/>
            <person name="White O."/>
            <person name="White R.H."/>
            <person name="de Macario E.C."/>
            <person name="Ferry J.G."/>
            <person name="Jarrell K.F."/>
            <person name="Jing H."/>
            <person name="Macario A.J.L."/>
            <person name="Paulsen I."/>
            <person name="Pritchett M."/>
            <person name="Sowers K.R."/>
            <person name="Swanson R.V."/>
            <person name="Zinder S.H."/>
            <person name="Lander E."/>
            <person name="Metcalf W.W."/>
            <person name="Birren B."/>
        </authorList>
    </citation>
    <scope>NUCLEOTIDE SEQUENCE [LARGE SCALE GENOMIC DNA]</scope>
    <source>
        <strain evidence="2">ATCC 35395 / DSM 2834 / JCM 12185 / C2A</strain>
    </source>
</reference>
<sequence length="208" mass="24578">MWRVSVMPNILEEKDWDLLRRIKNGKCTPFLGSVACSEKIPVISQIVNEWAREYDYPMEDPDDLTRVVQFVAMTEEDEMFPRDEVCNKITELSEEVTPTYFETTDEIHGVLAYFPLPSYITTTYDDLMVQALESRNFRIFAGYLERSTGRKHISVQLGPGNFSETREEKAQKYLDRYFEDLYIQVHWQDCHEFAAELKTRWEVFNGRT</sequence>
<proteinExistence type="predicted"/>
<evidence type="ECO:0000313" key="1">
    <source>
        <dbReference type="EMBL" id="AAM05907.1"/>
    </source>
</evidence>
<name>Q8TMX5_METAC</name>
<organism evidence="1 2">
    <name type="scientific">Methanosarcina acetivorans (strain ATCC 35395 / DSM 2834 / JCM 12185 / C2A)</name>
    <dbReference type="NCBI Taxonomy" id="188937"/>
    <lineage>
        <taxon>Archaea</taxon>
        <taxon>Methanobacteriati</taxon>
        <taxon>Methanobacteriota</taxon>
        <taxon>Stenosarchaea group</taxon>
        <taxon>Methanomicrobia</taxon>
        <taxon>Methanosarcinales</taxon>
        <taxon>Methanosarcinaceae</taxon>
        <taxon>Methanosarcina</taxon>
    </lineage>
</organism>
<dbReference type="HOGENOM" id="CLU_1318523_0_0_2"/>
<protein>
    <submittedName>
        <fullName evidence="1">Uncharacterized protein</fullName>
    </submittedName>
</protein>
<dbReference type="AlphaFoldDB" id="Q8TMX5"/>
<dbReference type="KEGG" id="mac:MA_2524"/>
<dbReference type="Proteomes" id="UP000002487">
    <property type="component" value="Chromosome"/>
</dbReference>